<dbReference type="SUPFAM" id="SSF56935">
    <property type="entry name" value="Porins"/>
    <property type="match status" value="1"/>
</dbReference>
<dbReference type="PANTHER" id="PTHR40980:SF4">
    <property type="entry name" value="TONB-DEPENDENT RECEPTOR-LIKE BETA-BARREL DOMAIN-CONTAINING PROTEIN"/>
    <property type="match status" value="1"/>
</dbReference>
<dbReference type="InterPro" id="IPR041700">
    <property type="entry name" value="OMP_b-brl_3"/>
</dbReference>
<proteinExistence type="predicted"/>
<reference evidence="2" key="1">
    <citation type="journal article" date="2012" name="PLoS ONE">
        <title>Gene sets for utilization of primary and secondary nutrition supplies in the distal gut of endangered iberian lynx.</title>
        <authorList>
            <person name="Alcaide M."/>
            <person name="Messina E."/>
            <person name="Richter M."/>
            <person name="Bargiela R."/>
            <person name="Peplies J."/>
            <person name="Huws S.A."/>
            <person name="Newbold C.J."/>
            <person name="Golyshin P.N."/>
            <person name="Simon M.A."/>
            <person name="Lopez G."/>
            <person name="Yakimov M.M."/>
            <person name="Ferrer M."/>
        </authorList>
    </citation>
    <scope>NUCLEOTIDE SEQUENCE</scope>
</reference>
<accession>J9GPK6</accession>
<gene>
    <name evidence="2" type="ORF">EVA_09983</name>
</gene>
<sequence>MITKDARLDSLFQTIPEVMVVGERPVVKAEPGKLVYDLPRLISQTPADNAYEALKQLPGVSEMNGTLTLGAQPVTVVIDGKVTTLSSEQVMNLLRSMPANRLANAEVMYQAPARYQVRGALINLTLTHASAEKPTLQGEVYASYARQHDGSTNERLSLLYAKDNFSVDLLYSYGHTDGWRVTDKEALHTVNDGTVYDIRTQEQSANRDNDHTLRLGADYAFSENHRLSMVYNGQFTNRHLHQTTGGTQVSDLRSRGTGQLHNFRLDYQLPFGTKAGAEFTYYTTPSHQRLESTLEDATLRFETSDRQRINRWKVFLSQEHAWANGWGLNYGAIYTTGIDHSYQLYFPLPAGQWVASAAEESPLPEDMKSRKQEQTVNLYAGFSKSWGQKLTLDASLAAEYYHTPVWNQWDWYPTLNLTYLPADGHVLQLSANSNKSYPDYWAVQDAVSYSGGGYSEIWGNPMLKPEKNYQLALSYILQNKYVFTAWYNHNEDYIQQTLYQSPERLVEIYRHFNFDFQQQAGLQASIPFRVKRWLNSRFTVTGAWMREKDRDFWDIPFDRRRWFMVASMQNTFTLSTRPDIKLTVSGQFQSKANQGTYTIPAMGHLDLSLRYAFAQKRAQLRLYCNDLFETQKIAPRIRFQTQHVTNRYSCFREVGVSFTYRFGGYQEKKRQAVDTSRFK</sequence>
<organism evidence="2">
    <name type="scientific">gut metagenome</name>
    <dbReference type="NCBI Taxonomy" id="749906"/>
    <lineage>
        <taxon>unclassified sequences</taxon>
        <taxon>metagenomes</taxon>
        <taxon>organismal metagenomes</taxon>
    </lineage>
</organism>
<dbReference type="EMBL" id="AMCI01002765">
    <property type="protein sequence ID" value="EJX01915.1"/>
    <property type="molecule type" value="Genomic_DNA"/>
</dbReference>
<dbReference type="AlphaFoldDB" id="J9GPK6"/>
<name>J9GPK6_9ZZZZ</name>
<comment type="caution">
    <text evidence="2">The sequence shown here is derived from an EMBL/GenBank/DDBJ whole genome shotgun (WGS) entry which is preliminary data.</text>
</comment>
<feature type="domain" description="Outer membrane protein beta-barrel" evidence="1">
    <location>
        <begin position="276"/>
        <end position="660"/>
    </location>
</feature>
<keyword evidence="2" id="KW-0675">Receptor</keyword>
<evidence type="ECO:0000313" key="2">
    <source>
        <dbReference type="EMBL" id="EJX01915.1"/>
    </source>
</evidence>
<dbReference type="PANTHER" id="PTHR40980">
    <property type="entry name" value="PLUG DOMAIN-CONTAINING PROTEIN"/>
    <property type="match status" value="1"/>
</dbReference>
<evidence type="ECO:0000259" key="1">
    <source>
        <dbReference type="Pfam" id="PF14905"/>
    </source>
</evidence>
<protein>
    <submittedName>
        <fullName evidence="2">TonB-dependent receptor</fullName>
    </submittedName>
</protein>
<dbReference type="Pfam" id="PF14905">
    <property type="entry name" value="OMP_b-brl_3"/>
    <property type="match status" value="1"/>
</dbReference>